<gene>
    <name evidence="1" type="ORF">COT12_00340</name>
</gene>
<accession>A0A2M6YD13</accession>
<organism evidence="1 2">
    <name type="scientific">Candidatus Berkelbacteria bacterium CG08_land_8_20_14_0_20_39_8</name>
    <dbReference type="NCBI Taxonomy" id="1974511"/>
    <lineage>
        <taxon>Bacteria</taxon>
        <taxon>Candidatus Berkelbacteria</taxon>
    </lineage>
</organism>
<reference evidence="2" key="1">
    <citation type="submission" date="2017-09" db="EMBL/GenBank/DDBJ databases">
        <title>Depth-based differentiation of microbial function through sediment-hosted aquifers and enrichment of novel symbionts in the deep terrestrial subsurface.</title>
        <authorList>
            <person name="Probst A.J."/>
            <person name="Ladd B."/>
            <person name="Jarett J.K."/>
            <person name="Geller-Mcgrath D.E."/>
            <person name="Sieber C.M.K."/>
            <person name="Emerson J.B."/>
            <person name="Anantharaman K."/>
            <person name="Thomas B.C."/>
            <person name="Malmstrom R."/>
            <person name="Stieglmeier M."/>
            <person name="Klingl A."/>
            <person name="Woyke T."/>
            <person name="Ryan C.M."/>
            <person name="Banfield J.F."/>
        </authorList>
    </citation>
    <scope>NUCLEOTIDE SEQUENCE [LARGE SCALE GENOMIC DNA]</scope>
</reference>
<dbReference type="AlphaFoldDB" id="A0A2M6YD13"/>
<dbReference type="Proteomes" id="UP000229896">
    <property type="component" value="Unassembled WGS sequence"/>
</dbReference>
<evidence type="ECO:0000313" key="1">
    <source>
        <dbReference type="EMBL" id="PIU24568.1"/>
    </source>
</evidence>
<comment type="caution">
    <text evidence="1">The sequence shown here is derived from an EMBL/GenBank/DDBJ whole genome shotgun (WGS) entry which is preliminary data.</text>
</comment>
<sequence length="70" mass="7870">MTEAASCRNILQCEKKAIYFPTEIIPIDSLEKIMGLVPINQICDNLINQFEKVQKAFSKNDGQKASHCKA</sequence>
<protein>
    <submittedName>
        <fullName evidence="1">Uncharacterized protein</fullName>
    </submittedName>
</protein>
<dbReference type="EMBL" id="PEXI01000015">
    <property type="protein sequence ID" value="PIU24568.1"/>
    <property type="molecule type" value="Genomic_DNA"/>
</dbReference>
<name>A0A2M6YD13_9BACT</name>
<proteinExistence type="predicted"/>
<evidence type="ECO:0000313" key="2">
    <source>
        <dbReference type="Proteomes" id="UP000229896"/>
    </source>
</evidence>